<comment type="caution">
    <text evidence="5">The sequence shown here is derived from an EMBL/GenBank/DDBJ whole genome shotgun (WGS) entry which is preliminary data.</text>
</comment>
<dbReference type="Proteomes" id="UP000193642">
    <property type="component" value="Unassembled WGS sequence"/>
</dbReference>
<feature type="transmembrane region" description="Helical" evidence="4">
    <location>
        <begin position="89"/>
        <end position="111"/>
    </location>
</feature>
<dbReference type="STRING" id="329046.A0A1Y2BX47"/>
<evidence type="ECO:0000313" key="5">
    <source>
        <dbReference type="EMBL" id="ORY39340.1"/>
    </source>
</evidence>
<keyword evidence="3 4" id="KW-0012">Acyltransferase</keyword>
<evidence type="ECO:0000256" key="2">
    <source>
        <dbReference type="ARBA" id="ARBA00022679"/>
    </source>
</evidence>
<comment type="catalytic activity">
    <reaction evidence="4">
        <text>an acyl-CoA + a 1,2-diacyl-sn-glycerol = a triacyl-sn-glycerol + CoA</text>
        <dbReference type="Rhea" id="RHEA:10868"/>
        <dbReference type="ChEBI" id="CHEBI:17815"/>
        <dbReference type="ChEBI" id="CHEBI:57287"/>
        <dbReference type="ChEBI" id="CHEBI:58342"/>
        <dbReference type="ChEBI" id="CHEBI:64615"/>
        <dbReference type="EC" id="2.3.1.20"/>
    </reaction>
</comment>
<comment type="pathway">
    <text evidence="4">Glycerolipid metabolism; triacylglycerol biosynthesis.</text>
</comment>
<dbReference type="GO" id="GO:0005789">
    <property type="term" value="C:endoplasmic reticulum membrane"/>
    <property type="evidence" value="ECO:0007669"/>
    <property type="project" value="UniProtKB-SubCell"/>
</dbReference>
<feature type="transmembrane region" description="Helical" evidence="4">
    <location>
        <begin position="21"/>
        <end position="40"/>
    </location>
</feature>
<name>A0A1Y2BX47_9FUNG</name>
<dbReference type="EC" id="2.3.1.20" evidence="4"/>
<comment type="similarity">
    <text evidence="1 4">Belongs to the diacylglycerol acyltransferase family.</text>
</comment>
<dbReference type="GO" id="GO:0019432">
    <property type="term" value="P:triglyceride biosynthetic process"/>
    <property type="evidence" value="ECO:0007669"/>
    <property type="project" value="UniProtKB-UniRule"/>
</dbReference>
<evidence type="ECO:0000256" key="4">
    <source>
        <dbReference type="RuleBase" id="RU367023"/>
    </source>
</evidence>
<dbReference type="GO" id="GO:0004144">
    <property type="term" value="F:diacylglycerol O-acyltransferase activity"/>
    <property type="evidence" value="ECO:0007669"/>
    <property type="project" value="UniProtKB-UniRule"/>
</dbReference>
<keyword evidence="6" id="KW-1185">Reference proteome</keyword>
<evidence type="ECO:0000313" key="6">
    <source>
        <dbReference type="Proteomes" id="UP000193642"/>
    </source>
</evidence>
<keyword evidence="2" id="KW-0808">Transferase</keyword>
<accession>A0A1Y2BX47</accession>
<dbReference type="OrthoDB" id="44277at2759"/>
<dbReference type="CDD" id="cd07987">
    <property type="entry name" value="LPLAT_MGAT-like"/>
    <property type="match status" value="1"/>
</dbReference>
<keyword evidence="4" id="KW-0812">Transmembrane</keyword>
<evidence type="ECO:0000256" key="3">
    <source>
        <dbReference type="ARBA" id="ARBA00023315"/>
    </source>
</evidence>
<reference evidence="5 6" key="1">
    <citation type="submission" date="2016-07" db="EMBL/GenBank/DDBJ databases">
        <title>Pervasive Adenine N6-methylation of Active Genes in Fungi.</title>
        <authorList>
            <consortium name="DOE Joint Genome Institute"/>
            <person name="Mondo S.J."/>
            <person name="Dannebaum R.O."/>
            <person name="Kuo R.C."/>
            <person name="Labutti K."/>
            <person name="Haridas S."/>
            <person name="Kuo A."/>
            <person name="Salamov A."/>
            <person name="Ahrendt S.R."/>
            <person name="Lipzen A."/>
            <person name="Sullivan W."/>
            <person name="Andreopoulos W.B."/>
            <person name="Clum A."/>
            <person name="Lindquist E."/>
            <person name="Daum C."/>
            <person name="Ramamoorthy G.K."/>
            <person name="Gryganskyi A."/>
            <person name="Culley D."/>
            <person name="Magnuson J.K."/>
            <person name="James T.Y."/>
            <person name="O'Malley M.A."/>
            <person name="Stajich J.E."/>
            <person name="Spatafora J.W."/>
            <person name="Visel A."/>
            <person name="Grigoriev I.V."/>
        </authorList>
    </citation>
    <scope>NUCLEOTIDE SEQUENCE [LARGE SCALE GENOMIC DNA]</scope>
    <source>
        <strain evidence="5 6">JEL800</strain>
    </source>
</reference>
<proteinExistence type="inferred from homology"/>
<dbReference type="GO" id="GO:0006071">
    <property type="term" value="P:glycerol metabolic process"/>
    <property type="evidence" value="ECO:0007669"/>
    <property type="project" value="UniProtKB-UniRule"/>
</dbReference>
<sequence>MSDRTSTPLSKTNSMVRWLQAIVMYLVLLPLNLYTAFMEWPELKYGDYKPPSILFVRFVSAPLRWLLPLQDEGMEEVINIIKQNPKQKLIFIGNHLIYGLDVVFLVIHIYLETGIYLRGIADTFHFQIPIHKHLVQWFGGVKGTVENCTKLMEAGQPILILPGGAEEVVKDSRIPPYTLIWKDRTGFAKLSVKHGYKIVPYGIVGLEDMVVHAFSIPLKPFFAILGDHRSKDKVFNPAAHKTSIPPPVPDMRLPVIYPYLSFQKSYLVFGEIVDASEYDLDDIESIYALRNRVRNEVETSIRKGRQIQFVDPQRYLWRRVLGI</sequence>
<dbReference type="EMBL" id="MCGO01000040">
    <property type="protein sequence ID" value="ORY39340.1"/>
    <property type="molecule type" value="Genomic_DNA"/>
</dbReference>
<dbReference type="PANTHER" id="PTHR22753">
    <property type="entry name" value="TRANSMEMBRANE PROTEIN 68"/>
    <property type="match status" value="1"/>
</dbReference>
<keyword evidence="4" id="KW-0443">Lipid metabolism</keyword>
<dbReference type="InterPro" id="IPR007130">
    <property type="entry name" value="DAGAT"/>
</dbReference>
<gene>
    <name evidence="5" type="ORF">BCR33DRAFT_720170</name>
</gene>
<comment type="subcellular location">
    <subcellularLocation>
        <location evidence="4">Endoplasmic reticulum membrane</location>
        <topology evidence="4">Multi-pass membrane protein</topology>
    </subcellularLocation>
</comment>
<dbReference type="PANTHER" id="PTHR22753:SF14">
    <property type="entry name" value="MONOACYLGLYCEROL_DIACYLGLYCEROL O-ACYLTRANSFERASE"/>
    <property type="match status" value="1"/>
</dbReference>
<comment type="function">
    <text evidence="4">Catalyzes the terminal and only committed step in triacylglycerol synthesis by using diacylglycerol and fatty acyl CoA as substrates.</text>
</comment>
<organism evidence="5 6">
    <name type="scientific">Rhizoclosmatium globosum</name>
    <dbReference type="NCBI Taxonomy" id="329046"/>
    <lineage>
        <taxon>Eukaryota</taxon>
        <taxon>Fungi</taxon>
        <taxon>Fungi incertae sedis</taxon>
        <taxon>Chytridiomycota</taxon>
        <taxon>Chytridiomycota incertae sedis</taxon>
        <taxon>Chytridiomycetes</taxon>
        <taxon>Chytridiales</taxon>
        <taxon>Chytriomycetaceae</taxon>
        <taxon>Rhizoclosmatium</taxon>
    </lineage>
</organism>
<dbReference type="Pfam" id="PF03982">
    <property type="entry name" value="DAGAT"/>
    <property type="match status" value="1"/>
</dbReference>
<keyword evidence="4" id="KW-1133">Transmembrane helix</keyword>
<evidence type="ECO:0000256" key="1">
    <source>
        <dbReference type="ARBA" id="ARBA00005420"/>
    </source>
</evidence>
<keyword evidence="4" id="KW-0256">Endoplasmic reticulum</keyword>
<keyword evidence="4" id="KW-0444">Lipid biosynthesis</keyword>
<dbReference type="AlphaFoldDB" id="A0A1Y2BX47"/>
<protein>
    <recommendedName>
        <fullName evidence="4">Diacylglycerol O-acyltransferase</fullName>
        <ecNumber evidence="4">2.3.1.20</ecNumber>
    </recommendedName>
</protein>
<keyword evidence="4" id="KW-0472">Membrane</keyword>